<protein>
    <submittedName>
        <fullName evidence="1">Uncharacterized protein</fullName>
    </submittedName>
</protein>
<evidence type="ECO:0000313" key="1">
    <source>
        <dbReference type="EMBL" id="KAI9897089.1"/>
    </source>
</evidence>
<organism evidence="1 2">
    <name type="scientific">Trichothecium roseum</name>
    <dbReference type="NCBI Taxonomy" id="47278"/>
    <lineage>
        <taxon>Eukaryota</taxon>
        <taxon>Fungi</taxon>
        <taxon>Dikarya</taxon>
        <taxon>Ascomycota</taxon>
        <taxon>Pezizomycotina</taxon>
        <taxon>Sordariomycetes</taxon>
        <taxon>Hypocreomycetidae</taxon>
        <taxon>Hypocreales</taxon>
        <taxon>Hypocreales incertae sedis</taxon>
        <taxon>Trichothecium</taxon>
    </lineage>
</organism>
<accession>A0ACC0UUB0</accession>
<keyword evidence="2" id="KW-1185">Reference proteome</keyword>
<sequence length="538" mass="60326">MGAQQSSANGDGSNSATPVKTCYYELLGVDEDATDDAIKKAYRRKALELHPDRNLNNINEATQKFAEIQSAYEILSDAQERAWYDSHRDTILAGRDVTEDDIAQTTVRNIRLTSTEEILGLIRQFNASVSFGDEPTGFFSVVREKFNHLALEEEAAATTGVDVLDQPAYPTFGTSNDDYETVVKPFYTAWAGFATKKSFSWKDKYRLSDAPDRRTRRWMEKENKKARDDSVREFNEAVNFLISFVRKRDPRYLPLRSTQAERQKAMRDAAAAQAARARAAHQEKITSFEMPEWARSQDDIDESVELSSTEDEMEVEVLECIVCNKTFKSEKQLEAHERSKKHTKALQLLRRQMKKEGHDLDLGKDIGAMDSPYQSPNKTGVSITPESSGITDQVQSLALDGNGESESNDQPIPDNVVSSLSSSTDDDYAPRGDVENRLTSERDLSNMLNSFETGMVEPPQDSRATPVVKRGKAKAKRERKAAAGHRCLTCNESFSSRTKLFEHINNEEHAAPTYPNSVRQTNTSTKSSKKTGKQAGVQ</sequence>
<comment type="caution">
    <text evidence="1">The sequence shown here is derived from an EMBL/GenBank/DDBJ whole genome shotgun (WGS) entry which is preliminary data.</text>
</comment>
<gene>
    <name evidence="1" type="ORF">N3K66_008111</name>
</gene>
<reference evidence="1" key="1">
    <citation type="submission" date="2022-10" db="EMBL/GenBank/DDBJ databases">
        <title>Complete Genome of Trichothecium roseum strain YXFP-22015, a Plant Pathogen Isolated from Citrus.</title>
        <authorList>
            <person name="Wang Y."/>
            <person name="Zhu L."/>
        </authorList>
    </citation>
    <scope>NUCLEOTIDE SEQUENCE</scope>
    <source>
        <strain evidence="1">YXFP-22015</strain>
    </source>
</reference>
<evidence type="ECO:0000313" key="2">
    <source>
        <dbReference type="Proteomes" id="UP001163324"/>
    </source>
</evidence>
<proteinExistence type="predicted"/>
<dbReference type="EMBL" id="CM047947">
    <property type="protein sequence ID" value="KAI9897089.1"/>
    <property type="molecule type" value="Genomic_DNA"/>
</dbReference>
<name>A0ACC0UUB0_9HYPO</name>
<dbReference type="Proteomes" id="UP001163324">
    <property type="component" value="Chromosome 8"/>
</dbReference>